<dbReference type="RefSeq" id="WP_078789929.1">
    <property type="nucleotide sequence ID" value="NZ_FUWR01000007.1"/>
</dbReference>
<evidence type="ECO:0000313" key="2">
    <source>
        <dbReference type="EMBL" id="SJZ78508.1"/>
    </source>
</evidence>
<gene>
    <name evidence="2" type="ORF">SAMN02745119_01627</name>
</gene>
<dbReference type="Proteomes" id="UP000190102">
    <property type="component" value="Unassembled WGS sequence"/>
</dbReference>
<sequence length="246" mass="27630">MSYDRYFTRGQNVFLINISEERDASVFNSFTGRVVLCSDDQLLLKTAYRLYSGEVLGLKPGMQFKLTTEAMGMGVQVRAELVELVSPEELKLRPLGELAVYQRRQSPRADLSLPLLLVPQKSSLAAFQREWKRVVQDLQKPAPPRLKLTSTAINLSAGGFGVNLATEPTHLALVVIDLQDEKRPICAVAELIWRKPDNEQQLTACGHRFVEILKEDQERIAALVEKIAGGRTSGVKQRELIDRMEP</sequence>
<dbReference type="EMBL" id="FUWR01000007">
    <property type="protein sequence ID" value="SJZ78508.1"/>
    <property type="molecule type" value="Genomic_DNA"/>
</dbReference>
<dbReference type="InterPro" id="IPR009875">
    <property type="entry name" value="PilZ_domain"/>
</dbReference>
<dbReference type="STRING" id="115783.SAMN02745119_01627"/>
<dbReference type="Gene3D" id="2.40.10.220">
    <property type="entry name" value="predicted glycosyltransferase like domains"/>
    <property type="match status" value="1"/>
</dbReference>
<proteinExistence type="predicted"/>
<dbReference type="AlphaFoldDB" id="A0A1T4NIB4"/>
<organism evidence="2 3">
    <name type="scientific">Trichlorobacter thiogenes</name>
    <dbReference type="NCBI Taxonomy" id="115783"/>
    <lineage>
        <taxon>Bacteria</taxon>
        <taxon>Pseudomonadati</taxon>
        <taxon>Thermodesulfobacteriota</taxon>
        <taxon>Desulfuromonadia</taxon>
        <taxon>Geobacterales</taxon>
        <taxon>Geobacteraceae</taxon>
        <taxon>Trichlorobacter</taxon>
    </lineage>
</organism>
<protein>
    <submittedName>
        <fullName evidence="2">PilZ domain-containing protein</fullName>
    </submittedName>
</protein>
<reference evidence="3" key="1">
    <citation type="submission" date="2017-02" db="EMBL/GenBank/DDBJ databases">
        <authorList>
            <person name="Varghese N."/>
            <person name="Submissions S."/>
        </authorList>
    </citation>
    <scope>NUCLEOTIDE SEQUENCE [LARGE SCALE GENOMIC DNA]</scope>
    <source>
        <strain evidence="3">ATCC BAA-34</strain>
    </source>
</reference>
<dbReference type="GO" id="GO:0035438">
    <property type="term" value="F:cyclic-di-GMP binding"/>
    <property type="evidence" value="ECO:0007669"/>
    <property type="project" value="InterPro"/>
</dbReference>
<dbReference type="Pfam" id="PF07238">
    <property type="entry name" value="PilZ"/>
    <property type="match status" value="1"/>
</dbReference>
<keyword evidence="3" id="KW-1185">Reference proteome</keyword>
<feature type="domain" description="PilZ" evidence="1">
    <location>
        <begin position="102"/>
        <end position="225"/>
    </location>
</feature>
<evidence type="ECO:0000313" key="3">
    <source>
        <dbReference type="Proteomes" id="UP000190102"/>
    </source>
</evidence>
<name>A0A1T4NIB4_9BACT</name>
<evidence type="ECO:0000259" key="1">
    <source>
        <dbReference type="Pfam" id="PF07238"/>
    </source>
</evidence>
<accession>A0A1T4NIB4</accession>
<dbReference type="OrthoDB" id="5394262at2"/>